<accession>A0A0T5P134</accession>
<evidence type="ECO:0000313" key="4">
    <source>
        <dbReference type="Proteomes" id="UP000051295"/>
    </source>
</evidence>
<protein>
    <recommendedName>
        <fullName evidence="5">Excalibur calcium-binding domain-containing protein</fullName>
    </recommendedName>
</protein>
<name>A0A0T5P134_9RHOB</name>
<evidence type="ECO:0000313" key="3">
    <source>
        <dbReference type="EMBL" id="KRS14834.1"/>
    </source>
</evidence>
<feature type="chain" id="PRO_5006664138" description="Excalibur calcium-binding domain-containing protein" evidence="2">
    <location>
        <begin position="18"/>
        <end position="289"/>
    </location>
</feature>
<dbReference type="Proteomes" id="UP000051295">
    <property type="component" value="Unassembled WGS sequence"/>
</dbReference>
<dbReference type="PATRIC" id="fig|1641875.4.peg.1786"/>
<evidence type="ECO:0000256" key="1">
    <source>
        <dbReference type="SAM" id="MobiDB-lite"/>
    </source>
</evidence>
<evidence type="ECO:0008006" key="5">
    <source>
        <dbReference type="Google" id="ProtNLM"/>
    </source>
</evidence>
<dbReference type="STRING" id="1641875.XM53_03400"/>
<dbReference type="RefSeq" id="WP_057790228.1">
    <property type="nucleotide sequence ID" value="NZ_LAXJ01000002.1"/>
</dbReference>
<feature type="region of interest" description="Disordered" evidence="1">
    <location>
        <begin position="46"/>
        <end position="164"/>
    </location>
</feature>
<gene>
    <name evidence="3" type="ORF">XM53_03400</name>
</gene>
<keyword evidence="2" id="KW-0732">Signal</keyword>
<keyword evidence="4" id="KW-1185">Reference proteome</keyword>
<proteinExistence type="predicted"/>
<comment type="caution">
    <text evidence="3">The sequence shown here is derived from an EMBL/GenBank/DDBJ whole genome shotgun (WGS) entry which is preliminary data.</text>
</comment>
<dbReference type="PROSITE" id="PS51257">
    <property type="entry name" value="PROKAR_LIPOPROTEIN"/>
    <property type="match status" value="1"/>
</dbReference>
<dbReference type="OrthoDB" id="7951357at2"/>
<reference evidence="3 4" key="1">
    <citation type="submission" date="2015-04" db="EMBL/GenBank/DDBJ databases">
        <title>The draft genome sequence of Roseovarius sp.R12b.</title>
        <authorList>
            <person name="Li G."/>
            <person name="Lai Q."/>
            <person name="Shao Z."/>
            <person name="Yan P."/>
        </authorList>
    </citation>
    <scope>NUCLEOTIDE SEQUENCE [LARGE SCALE GENOMIC DNA]</scope>
    <source>
        <strain evidence="3 4">R12B</strain>
    </source>
</reference>
<dbReference type="AlphaFoldDB" id="A0A0T5P134"/>
<feature type="compositionally biased region" description="Polar residues" evidence="1">
    <location>
        <begin position="113"/>
        <end position="122"/>
    </location>
</feature>
<feature type="compositionally biased region" description="Low complexity" evidence="1">
    <location>
        <begin position="80"/>
        <end position="107"/>
    </location>
</feature>
<feature type="signal peptide" evidence="2">
    <location>
        <begin position="1"/>
        <end position="17"/>
    </location>
</feature>
<sequence length="289" mass="29675">MRFSLCVAALVGLTACAPSIPDSGAGLPDSGSGVGFGTSQDYIAQQRARDAQLQGTSAVPPAGAISPEARSQGVPGAPLSATQGATAPGTPGTVTSSTNTTRQTGSGAYTPTGGLSSASTSDEIARETAARLAETSQNSGQQIVHASPSNPAPQTVNSAGGISNENNFDAVGNARTIQDDAELIAQNRAQYQVVQPGALPERSGNTGPNIVQYALETSHPKGQQIYTRVGINKQAKFQRNCAQYASADQAQTDFLAQGGPRRDRMGLDPDGDGYACAWDPRPFRAAVQN</sequence>
<evidence type="ECO:0000256" key="2">
    <source>
        <dbReference type="SAM" id="SignalP"/>
    </source>
</evidence>
<dbReference type="EMBL" id="LAXJ01000002">
    <property type="protein sequence ID" value="KRS14834.1"/>
    <property type="molecule type" value="Genomic_DNA"/>
</dbReference>
<feature type="compositionally biased region" description="Polar residues" evidence="1">
    <location>
        <begin position="134"/>
        <end position="164"/>
    </location>
</feature>
<organism evidence="3 4">
    <name type="scientific">Roseovarius atlanticus</name>
    <dbReference type="NCBI Taxonomy" id="1641875"/>
    <lineage>
        <taxon>Bacteria</taxon>
        <taxon>Pseudomonadati</taxon>
        <taxon>Pseudomonadota</taxon>
        <taxon>Alphaproteobacteria</taxon>
        <taxon>Rhodobacterales</taxon>
        <taxon>Roseobacteraceae</taxon>
        <taxon>Roseovarius</taxon>
    </lineage>
</organism>